<name>K0N7Q0_DESTT</name>
<proteinExistence type="inferred from homology"/>
<dbReference type="UniPathway" id="UPA00077">
    <property type="reaction ID" value="UER00157"/>
</dbReference>
<dbReference type="PIRSF" id="PIRSF001563">
    <property type="entry name" value="Folylpolyglu_synth"/>
    <property type="match status" value="1"/>
</dbReference>
<dbReference type="Proteomes" id="UP000007347">
    <property type="component" value="Chromosome"/>
</dbReference>
<dbReference type="STRING" id="651182.TOL2_C18080"/>
<evidence type="ECO:0000256" key="13">
    <source>
        <dbReference type="ARBA" id="ARBA00022840"/>
    </source>
</evidence>
<dbReference type="GO" id="GO:0005524">
    <property type="term" value="F:ATP binding"/>
    <property type="evidence" value="ECO:0007669"/>
    <property type="project" value="UniProtKB-KW"/>
</dbReference>
<comment type="catalytic activity">
    <reaction evidence="19">
        <text>(6S)-5,6,7,8-tetrahydrofolyl-(gamma-L-Glu)(n) + L-glutamate + ATP = (6S)-5,6,7,8-tetrahydrofolyl-(gamma-L-Glu)(n+1) + ADP + phosphate + H(+)</text>
        <dbReference type="Rhea" id="RHEA:10580"/>
        <dbReference type="Rhea" id="RHEA-COMP:14738"/>
        <dbReference type="Rhea" id="RHEA-COMP:14740"/>
        <dbReference type="ChEBI" id="CHEBI:15378"/>
        <dbReference type="ChEBI" id="CHEBI:29985"/>
        <dbReference type="ChEBI" id="CHEBI:30616"/>
        <dbReference type="ChEBI" id="CHEBI:43474"/>
        <dbReference type="ChEBI" id="CHEBI:141005"/>
        <dbReference type="ChEBI" id="CHEBI:456216"/>
        <dbReference type="EC" id="6.3.2.17"/>
    </reaction>
</comment>
<evidence type="ECO:0000256" key="19">
    <source>
        <dbReference type="ARBA" id="ARBA00047493"/>
    </source>
</evidence>
<dbReference type="GO" id="GO:0005737">
    <property type="term" value="C:cytoplasm"/>
    <property type="evidence" value="ECO:0007669"/>
    <property type="project" value="TreeGrafter"/>
</dbReference>
<evidence type="ECO:0000256" key="1">
    <source>
        <dbReference type="ARBA" id="ARBA00001946"/>
    </source>
</evidence>
<dbReference type="GO" id="GO:0046872">
    <property type="term" value="F:metal ion binding"/>
    <property type="evidence" value="ECO:0007669"/>
    <property type="project" value="UniProtKB-KW"/>
</dbReference>
<dbReference type="Gene3D" id="3.90.190.20">
    <property type="entry name" value="Mur ligase, C-terminal domain"/>
    <property type="match status" value="1"/>
</dbReference>
<evidence type="ECO:0000256" key="18">
    <source>
        <dbReference type="ARBA" id="ARBA00032510"/>
    </source>
</evidence>
<dbReference type="Gene3D" id="3.40.1190.10">
    <property type="entry name" value="Mur-like, catalytic domain"/>
    <property type="match status" value="1"/>
</dbReference>
<keyword evidence="14" id="KW-0460">Magnesium</keyword>
<dbReference type="InterPro" id="IPR013221">
    <property type="entry name" value="Mur_ligase_cen"/>
</dbReference>
<evidence type="ECO:0000256" key="17">
    <source>
        <dbReference type="ARBA" id="ARBA00030592"/>
    </source>
</evidence>
<evidence type="ECO:0000256" key="7">
    <source>
        <dbReference type="ARBA" id="ARBA00013023"/>
    </source>
</evidence>
<dbReference type="InterPro" id="IPR018109">
    <property type="entry name" value="Folylpolyglutamate_synth_CS"/>
</dbReference>
<keyword evidence="10 23" id="KW-0436">Ligase</keyword>
<dbReference type="InterPro" id="IPR004101">
    <property type="entry name" value="Mur_ligase_C"/>
</dbReference>
<sequence>MFKKMKNKTSQNNAYQACLDKIYKLGRFGIKLELDTILNILQRLNNPQKNYRIIHVAGTNGKGSTATYIASILQKAGFKTGIYTSPHLVDFNERIAINGEHISNDQVVKAYEAVNAADIGERKATFFEIATAMGFYHFSKENVDWAVIETGMGGRFDATNVITPQVSVITNLSIEHTDYLGNTIQDLAKEKGGIIKPDIPVVTGVFQPSGLDVLKQIANERSSELFIYKKDFSARKDPNKNTYTYTGLKNSFNKLIKPLPGDHQKENLSLALAACELVFEKLKTSDKRYNLNQALVCEGLSIAKWPGRLEHVMKKPLVILDGAHNLHAAKVLGKYLSSHLDGRKLTLVLGILDDKPYEKMLESLVPCAQNFIITKAKIDRSLEPSVLKQAVQRLTHSPVTIIEDVKEAVTHAIKTSNENDAVCIAGSLYVAGEAKEKFNQAKFNQEKLNHDLDH</sequence>
<dbReference type="InterPro" id="IPR001645">
    <property type="entry name" value="Folylpolyglutamate_synth"/>
</dbReference>
<evidence type="ECO:0000256" key="15">
    <source>
        <dbReference type="ARBA" id="ARBA00022909"/>
    </source>
</evidence>
<evidence type="ECO:0000256" key="16">
    <source>
        <dbReference type="ARBA" id="ARBA00030048"/>
    </source>
</evidence>
<gene>
    <name evidence="26" type="primary">folC</name>
    <name evidence="26" type="ordered locus">TOL2_C18080</name>
</gene>
<comment type="similarity">
    <text evidence="5 23">Belongs to the folylpolyglutamate synthase family.</text>
</comment>
<dbReference type="GO" id="GO:0046656">
    <property type="term" value="P:folic acid biosynthetic process"/>
    <property type="evidence" value="ECO:0007669"/>
    <property type="project" value="UniProtKB-KW"/>
</dbReference>
<organism evidence="26 27">
    <name type="scientific">Desulfobacula toluolica (strain DSM 7467 / Tol2)</name>
    <dbReference type="NCBI Taxonomy" id="651182"/>
    <lineage>
        <taxon>Bacteria</taxon>
        <taxon>Pseudomonadati</taxon>
        <taxon>Thermodesulfobacteriota</taxon>
        <taxon>Desulfobacteria</taxon>
        <taxon>Desulfobacterales</taxon>
        <taxon>Desulfobacteraceae</taxon>
        <taxon>Desulfobacula</taxon>
    </lineage>
</organism>
<dbReference type="EMBL" id="FO203503">
    <property type="protein sequence ID" value="CCK79969.1"/>
    <property type="molecule type" value="Genomic_DNA"/>
</dbReference>
<comment type="pathway">
    <text evidence="3">Cofactor biosynthesis; tetrahydrofolate biosynthesis; 7,8-dihydrofolate from 2-amino-4-hydroxy-6-hydroxymethyl-7,8-dihydropteridine diphosphate and 4-aminobenzoate: step 2/2.</text>
</comment>
<evidence type="ECO:0000256" key="5">
    <source>
        <dbReference type="ARBA" id="ARBA00008276"/>
    </source>
</evidence>
<evidence type="ECO:0000256" key="12">
    <source>
        <dbReference type="ARBA" id="ARBA00022741"/>
    </source>
</evidence>
<evidence type="ECO:0000256" key="22">
    <source>
        <dbReference type="ARBA" id="ARBA00049161"/>
    </source>
</evidence>
<comment type="catalytic activity">
    <reaction evidence="22">
        <text>7,8-dihydropteroate + L-glutamate + ATP = 7,8-dihydrofolate + ADP + phosphate + H(+)</text>
        <dbReference type="Rhea" id="RHEA:23584"/>
        <dbReference type="ChEBI" id="CHEBI:15378"/>
        <dbReference type="ChEBI" id="CHEBI:17839"/>
        <dbReference type="ChEBI" id="CHEBI:29985"/>
        <dbReference type="ChEBI" id="CHEBI:30616"/>
        <dbReference type="ChEBI" id="CHEBI:43474"/>
        <dbReference type="ChEBI" id="CHEBI:57451"/>
        <dbReference type="ChEBI" id="CHEBI:456216"/>
        <dbReference type="EC" id="6.3.2.12"/>
    </reaction>
</comment>
<reference evidence="26 27" key="1">
    <citation type="journal article" date="2013" name="Environ. Microbiol.">
        <title>Complete genome, catabolic sub-proteomes and key-metabolites of Desulfobacula toluolica Tol2, a marine, aromatic compound-degrading, sulfate-reducing bacterium.</title>
        <authorList>
            <person name="Wohlbrand L."/>
            <person name="Jacob J.H."/>
            <person name="Kube M."/>
            <person name="Mussmann M."/>
            <person name="Jarling R."/>
            <person name="Beck A."/>
            <person name="Amann R."/>
            <person name="Wilkes H."/>
            <person name="Reinhardt R."/>
            <person name="Rabus R."/>
        </authorList>
    </citation>
    <scope>NUCLEOTIDE SEQUENCE [LARGE SCALE GENOMIC DNA]</scope>
    <source>
        <strain evidence="27">DSM 7467 / Tol2</strain>
    </source>
</reference>
<dbReference type="Pfam" id="PF02875">
    <property type="entry name" value="Mur_ligase_C"/>
    <property type="match status" value="1"/>
</dbReference>
<dbReference type="GO" id="GO:0046654">
    <property type="term" value="P:tetrahydrofolate biosynthetic process"/>
    <property type="evidence" value="ECO:0007669"/>
    <property type="project" value="UniProtKB-UniPathway"/>
</dbReference>
<comment type="catalytic activity">
    <reaction evidence="20">
        <text>10-formyltetrahydrofolyl-(gamma-L-Glu)(n) + L-glutamate + ATP = 10-formyltetrahydrofolyl-(gamma-L-Glu)(n+1) + ADP + phosphate + H(+)</text>
        <dbReference type="Rhea" id="RHEA:51904"/>
        <dbReference type="Rhea" id="RHEA-COMP:13088"/>
        <dbReference type="Rhea" id="RHEA-COMP:14300"/>
        <dbReference type="ChEBI" id="CHEBI:15378"/>
        <dbReference type="ChEBI" id="CHEBI:29985"/>
        <dbReference type="ChEBI" id="CHEBI:30616"/>
        <dbReference type="ChEBI" id="CHEBI:43474"/>
        <dbReference type="ChEBI" id="CHEBI:134413"/>
        <dbReference type="ChEBI" id="CHEBI:456216"/>
        <dbReference type="EC" id="6.3.2.17"/>
    </reaction>
</comment>
<dbReference type="AlphaFoldDB" id="K0N7Q0"/>
<evidence type="ECO:0000313" key="26">
    <source>
        <dbReference type="EMBL" id="CCK79969.1"/>
    </source>
</evidence>
<keyword evidence="27" id="KW-1185">Reference proteome</keyword>
<evidence type="ECO:0000256" key="6">
    <source>
        <dbReference type="ARBA" id="ARBA00011245"/>
    </source>
</evidence>
<evidence type="ECO:0000256" key="20">
    <source>
        <dbReference type="ARBA" id="ARBA00047808"/>
    </source>
</evidence>
<dbReference type="NCBIfam" id="TIGR01499">
    <property type="entry name" value="folC"/>
    <property type="match status" value="1"/>
</dbReference>
<dbReference type="GO" id="GO:0008841">
    <property type="term" value="F:dihydrofolate synthase activity"/>
    <property type="evidence" value="ECO:0007669"/>
    <property type="project" value="UniProtKB-EC"/>
</dbReference>
<comment type="subunit">
    <text evidence="6">Monomer.</text>
</comment>
<keyword evidence="13 23" id="KW-0067">ATP-binding</keyword>
<keyword evidence="15" id="KW-0289">Folate biosynthesis</keyword>
<evidence type="ECO:0000256" key="9">
    <source>
        <dbReference type="ARBA" id="ARBA00019357"/>
    </source>
</evidence>
<dbReference type="PATRIC" id="fig|651182.5.peg.2159"/>
<dbReference type="HOGENOM" id="CLU_015869_1_2_7"/>
<dbReference type="InterPro" id="IPR036565">
    <property type="entry name" value="Mur-like_cat_sf"/>
</dbReference>
<feature type="domain" description="Mur ligase C-terminal" evidence="24">
    <location>
        <begin position="307"/>
        <end position="427"/>
    </location>
</feature>
<dbReference type="EC" id="6.3.2.12" evidence="7"/>
<dbReference type="PANTHER" id="PTHR11136:SF0">
    <property type="entry name" value="DIHYDROFOLATE SYNTHETASE-RELATED"/>
    <property type="match status" value="1"/>
</dbReference>
<dbReference type="InterPro" id="IPR036615">
    <property type="entry name" value="Mur_ligase_C_dom_sf"/>
</dbReference>
<dbReference type="Pfam" id="PF08245">
    <property type="entry name" value="Mur_ligase_M"/>
    <property type="match status" value="1"/>
</dbReference>
<dbReference type="GO" id="GO:0004326">
    <property type="term" value="F:tetrahydrofolylpolyglutamate synthase activity"/>
    <property type="evidence" value="ECO:0007669"/>
    <property type="project" value="UniProtKB-EC"/>
</dbReference>
<evidence type="ECO:0000256" key="8">
    <source>
        <dbReference type="ARBA" id="ARBA00013025"/>
    </source>
</evidence>
<accession>K0N7Q0</accession>
<dbReference type="PROSITE" id="PS01012">
    <property type="entry name" value="FOLYLPOLYGLU_SYNT_2"/>
    <property type="match status" value="1"/>
</dbReference>
<evidence type="ECO:0000256" key="11">
    <source>
        <dbReference type="ARBA" id="ARBA00022723"/>
    </source>
</evidence>
<keyword evidence="12 23" id="KW-0547">Nucleotide-binding</keyword>
<evidence type="ECO:0000256" key="21">
    <source>
        <dbReference type="ARBA" id="ARBA00049035"/>
    </source>
</evidence>
<dbReference type="PROSITE" id="PS01011">
    <property type="entry name" value="FOLYLPOLYGLU_SYNT_1"/>
    <property type="match status" value="1"/>
</dbReference>
<keyword evidence="11" id="KW-0479">Metal-binding</keyword>
<dbReference type="KEGG" id="dto:TOL2_C18080"/>
<evidence type="ECO:0000256" key="14">
    <source>
        <dbReference type="ARBA" id="ARBA00022842"/>
    </source>
</evidence>
<evidence type="ECO:0000256" key="2">
    <source>
        <dbReference type="ARBA" id="ARBA00002714"/>
    </source>
</evidence>
<dbReference type="EC" id="6.3.2.17" evidence="8"/>
<evidence type="ECO:0000259" key="24">
    <source>
        <dbReference type="Pfam" id="PF02875"/>
    </source>
</evidence>
<protein>
    <recommendedName>
        <fullName evidence="9">Dihydrofolate synthase/folylpolyglutamate synthase</fullName>
        <ecNumber evidence="7">6.3.2.12</ecNumber>
        <ecNumber evidence="8">6.3.2.17</ecNumber>
    </recommendedName>
    <alternativeName>
        <fullName evidence="18">Folylpoly-gamma-glutamate synthetase-dihydrofolate synthetase</fullName>
    </alternativeName>
    <alternativeName>
        <fullName evidence="16">Folylpolyglutamate synthetase</fullName>
    </alternativeName>
    <alternativeName>
        <fullName evidence="17">Tetrahydrofolylpolyglutamate synthase</fullName>
    </alternativeName>
</protein>
<dbReference type="PANTHER" id="PTHR11136">
    <property type="entry name" value="FOLYLPOLYGLUTAMATE SYNTHASE-RELATED"/>
    <property type="match status" value="1"/>
</dbReference>
<evidence type="ECO:0000259" key="25">
    <source>
        <dbReference type="Pfam" id="PF08245"/>
    </source>
</evidence>
<dbReference type="FunFam" id="3.40.1190.10:FF:000004">
    <property type="entry name" value="Dihydrofolate synthase/folylpolyglutamate synthase"/>
    <property type="match status" value="1"/>
</dbReference>
<evidence type="ECO:0000256" key="23">
    <source>
        <dbReference type="PIRNR" id="PIRNR001563"/>
    </source>
</evidence>
<comment type="catalytic activity">
    <reaction evidence="21">
        <text>(6R)-5,10-methylenetetrahydrofolyl-(gamma-L-Glu)(n) + L-glutamate + ATP = (6R)-5,10-methylenetetrahydrofolyl-(gamma-L-Glu)(n+1) + ADP + phosphate + H(+)</text>
        <dbReference type="Rhea" id="RHEA:51912"/>
        <dbReference type="Rhea" id="RHEA-COMP:13257"/>
        <dbReference type="Rhea" id="RHEA-COMP:13258"/>
        <dbReference type="ChEBI" id="CHEBI:15378"/>
        <dbReference type="ChEBI" id="CHEBI:29985"/>
        <dbReference type="ChEBI" id="CHEBI:30616"/>
        <dbReference type="ChEBI" id="CHEBI:43474"/>
        <dbReference type="ChEBI" id="CHEBI:136572"/>
        <dbReference type="ChEBI" id="CHEBI:456216"/>
        <dbReference type="EC" id="6.3.2.17"/>
    </reaction>
</comment>
<comment type="pathway">
    <text evidence="4">Cofactor biosynthesis; tetrahydrofolylpolyglutamate biosynthesis.</text>
</comment>
<feature type="domain" description="Mur ligase central" evidence="25">
    <location>
        <begin position="56"/>
        <end position="275"/>
    </location>
</feature>
<evidence type="ECO:0000256" key="3">
    <source>
        <dbReference type="ARBA" id="ARBA00004799"/>
    </source>
</evidence>
<evidence type="ECO:0000256" key="4">
    <source>
        <dbReference type="ARBA" id="ARBA00005150"/>
    </source>
</evidence>
<dbReference type="SUPFAM" id="SSF53244">
    <property type="entry name" value="MurD-like peptide ligases, peptide-binding domain"/>
    <property type="match status" value="1"/>
</dbReference>
<comment type="function">
    <text evidence="2">Functions in two distinct reactions of the de novo folate biosynthetic pathway. Catalyzes the addition of a glutamate residue to dihydropteroate (7,8-dihydropteroate or H2Pte) to form dihydrofolate (7,8-dihydrofolate monoglutamate or H2Pte-Glu). Also catalyzes successive additions of L-glutamate to tetrahydrofolate or 10-formyltetrahydrofolate or 5,10-methylenetetrahydrofolate, leading to folylpolyglutamate derivatives.</text>
</comment>
<dbReference type="SUPFAM" id="SSF53623">
    <property type="entry name" value="MurD-like peptide ligases, catalytic domain"/>
    <property type="match status" value="1"/>
</dbReference>
<comment type="cofactor">
    <cofactor evidence="1">
        <name>Mg(2+)</name>
        <dbReference type="ChEBI" id="CHEBI:18420"/>
    </cofactor>
</comment>
<evidence type="ECO:0000313" key="27">
    <source>
        <dbReference type="Proteomes" id="UP000007347"/>
    </source>
</evidence>
<evidence type="ECO:0000256" key="10">
    <source>
        <dbReference type="ARBA" id="ARBA00022598"/>
    </source>
</evidence>